<organism evidence="3 4">
    <name type="scientific">Kitasatospora cheerisanensis KCTC 2395</name>
    <dbReference type="NCBI Taxonomy" id="1348663"/>
    <lineage>
        <taxon>Bacteria</taxon>
        <taxon>Bacillati</taxon>
        <taxon>Actinomycetota</taxon>
        <taxon>Actinomycetes</taxon>
        <taxon>Kitasatosporales</taxon>
        <taxon>Streptomycetaceae</taxon>
        <taxon>Kitasatospora</taxon>
    </lineage>
</organism>
<feature type="transmembrane region" description="Helical" evidence="2">
    <location>
        <begin position="177"/>
        <end position="197"/>
    </location>
</feature>
<dbReference type="OrthoDB" id="3476748at2"/>
<evidence type="ECO:0000313" key="4">
    <source>
        <dbReference type="Proteomes" id="UP000027178"/>
    </source>
</evidence>
<dbReference type="AlphaFoldDB" id="A0A066YTD9"/>
<accession>A0A066YTD9</accession>
<evidence type="ECO:0000313" key="3">
    <source>
        <dbReference type="EMBL" id="KDN83234.1"/>
    </source>
</evidence>
<gene>
    <name evidence="3" type="ORF">KCH_47160</name>
</gene>
<dbReference type="EMBL" id="JNBY01000095">
    <property type="protein sequence ID" value="KDN83234.1"/>
    <property type="molecule type" value="Genomic_DNA"/>
</dbReference>
<feature type="transmembrane region" description="Helical" evidence="2">
    <location>
        <begin position="101"/>
        <end position="126"/>
    </location>
</feature>
<dbReference type="RefSeq" id="WP_051653340.1">
    <property type="nucleotide sequence ID" value="NZ_KK853997.1"/>
</dbReference>
<sequence length="243" mass="24313">MSTTALPRPAPAGRPKSRPQTGPPLLAPTVSVTALTIAYTVVNRATPRPDATGAEVVRYAQEHGGAARLGALLLLAASVPLALCAALLYRRLRALGITAPGSAITLVGGVLAASALVLGAAAAWAGGRLPADAPPALGRALADVSFLAGGPAFAAGFGLLAAGVSVSAMIAGLLPRAVTWAGLVVAAAGMLALLSLVAGGFMYLLPVVRFGGLVWLLFVAALLPVTRRRSTEHRPNEAPTQGS</sequence>
<reference evidence="3 4" key="1">
    <citation type="submission" date="2014-05" db="EMBL/GenBank/DDBJ databases">
        <title>Draft Genome Sequence of Kitasatospora cheerisanensis KCTC 2395.</title>
        <authorList>
            <person name="Nam D.H."/>
        </authorList>
    </citation>
    <scope>NUCLEOTIDE SEQUENCE [LARGE SCALE GENOMIC DNA]</scope>
    <source>
        <strain evidence="3 4">KCTC 2395</strain>
    </source>
</reference>
<evidence type="ECO:0008006" key="5">
    <source>
        <dbReference type="Google" id="ProtNLM"/>
    </source>
</evidence>
<feature type="transmembrane region" description="Helical" evidence="2">
    <location>
        <begin position="146"/>
        <end position="170"/>
    </location>
</feature>
<keyword evidence="4" id="KW-1185">Reference proteome</keyword>
<keyword evidence="2" id="KW-0472">Membrane</keyword>
<evidence type="ECO:0000256" key="1">
    <source>
        <dbReference type="SAM" id="MobiDB-lite"/>
    </source>
</evidence>
<feature type="transmembrane region" description="Helical" evidence="2">
    <location>
        <begin position="203"/>
        <end position="225"/>
    </location>
</feature>
<dbReference type="PATRIC" id="fig|1348663.4.peg.4553"/>
<feature type="region of interest" description="Disordered" evidence="1">
    <location>
        <begin position="1"/>
        <end position="25"/>
    </location>
</feature>
<feature type="transmembrane region" description="Helical" evidence="2">
    <location>
        <begin position="24"/>
        <end position="42"/>
    </location>
</feature>
<keyword evidence="2" id="KW-0812">Transmembrane</keyword>
<protein>
    <recommendedName>
        <fullName evidence="5">DUF4386 domain-containing protein</fullName>
    </recommendedName>
</protein>
<dbReference type="Proteomes" id="UP000027178">
    <property type="component" value="Unassembled WGS sequence"/>
</dbReference>
<comment type="caution">
    <text evidence="3">The sequence shown here is derived from an EMBL/GenBank/DDBJ whole genome shotgun (WGS) entry which is preliminary data.</text>
</comment>
<proteinExistence type="predicted"/>
<dbReference type="HOGENOM" id="CLU_099807_0_0_11"/>
<feature type="transmembrane region" description="Helical" evidence="2">
    <location>
        <begin position="69"/>
        <end position="89"/>
    </location>
</feature>
<dbReference type="eggNOG" id="ENOG502ZZXN">
    <property type="taxonomic scope" value="Bacteria"/>
</dbReference>
<evidence type="ECO:0000256" key="2">
    <source>
        <dbReference type="SAM" id="Phobius"/>
    </source>
</evidence>
<name>A0A066YTD9_9ACTN</name>
<keyword evidence="2" id="KW-1133">Transmembrane helix</keyword>